<keyword evidence="2" id="KW-0472">Membrane</keyword>
<dbReference type="SUPFAM" id="SSF54495">
    <property type="entry name" value="UBC-like"/>
    <property type="match status" value="1"/>
</dbReference>
<feature type="domain" description="UBC core" evidence="3">
    <location>
        <begin position="9"/>
        <end position="159"/>
    </location>
</feature>
<accession>A0A5K3FBX0</accession>
<dbReference type="InterPro" id="IPR050113">
    <property type="entry name" value="Ub_conjugating_enzyme"/>
</dbReference>
<dbReference type="PANTHER" id="PTHR24067">
    <property type="entry name" value="UBIQUITIN-CONJUGATING ENZYME E2"/>
    <property type="match status" value="1"/>
</dbReference>
<feature type="transmembrane region" description="Helical" evidence="2">
    <location>
        <begin position="445"/>
        <end position="462"/>
    </location>
</feature>
<evidence type="ECO:0000259" key="3">
    <source>
        <dbReference type="PROSITE" id="PS50127"/>
    </source>
</evidence>
<feature type="region of interest" description="Disordered" evidence="1">
    <location>
        <begin position="284"/>
        <end position="403"/>
    </location>
</feature>
<evidence type="ECO:0000256" key="1">
    <source>
        <dbReference type="SAM" id="MobiDB-lite"/>
    </source>
</evidence>
<dbReference type="Gene3D" id="3.10.110.10">
    <property type="entry name" value="Ubiquitin Conjugating Enzyme"/>
    <property type="match status" value="1"/>
</dbReference>
<feature type="compositionally biased region" description="Polar residues" evidence="1">
    <location>
        <begin position="332"/>
        <end position="341"/>
    </location>
</feature>
<keyword evidence="2" id="KW-1133">Transmembrane helix</keyword>
<organism evidence="4">
    <name type="scientific">Mesocestoides corti</name>
    <name type="common">Flatworm</name>
    <dbReference type="NCBI Taxonomy" id="53468"/>
    <lineage>
        <taxon>Eukaryota</taxon>
        <taxon>Metazoa</taxon>
        <taxon>Spiralia</taxon>
        <taxon>Lophotrochozoa</taxon>
        <taxon>Platyhelminthes</taxon>
        <taxon>Cestoda</taxon>
        <taxon>Eucestoda</taxon>
        <taxon>Cyclophyllidea</taxon>
        <taxon>Mesocestoididae</taxon>
        <taxon>Mesocestoides</taxon>
    </lineage>
</organism>
<dbReference type="InterPro" id="IPR016135">
    <property type="entry name" value="UBQ-conjugating_enzyme/RWD"/>
</dbReference>
<keyword evidence="2" id="KW-0812">Transmembrane</keyword>
<dbReference type="Pfam" id="PF00179">
    <property type="entry name" value="UQ_con"/>
    <property type="match status" value="1"/>
</dbReference>
<feature type="compositionally biased region" description="Polar residues" evidence="1">
    <location>
        <begin position="192"/>
        <end position="203"/>
    </location>
</feature>
<protein>
    <submittedName>
        <fullName evidence="4">UBIQUITIN_CONJUGAT_2 domain-containing protein</fullName>
    </submittedName>
</protein>
<evidence type="ECO:0000256" key="2">
    <source>
        <dbReference type="SAM" id="Phobius"/>
    </source>
</evidence>
<reference evidence="4" key="1">
    <citation type="submission" date="2019-11" db="UniProtKB">
        <authorList>
            <consortium name="WormBaseParasite"/>
        </authorList>
    </citation>
    <scope>IDENTIFICATION</scope>
</reference>
<dbReference type="WBParaSite" id="MCU_006946-RB">
    <property type="protein sequence ID" value="MCU_006946-RB"/>
    <property type="gene ID" value="MCU_006946"/>
</dbReference>
<proteinExistence type="predicted"/>
<dbReference type="AlphaFoldDB" id="A0A5K3FBX0"/>
<feature type="region of interest" description="Disordered" evidence="1">
    <location>
        <begin position="248"/>
        <end position="270"/>
    </location>
</feature>
<dbReference type="InterPro" id="IPR000608">
    <property type="entry name" value="UBC"/>
</dbReference>
<dbReference type="CDD" id="cd23799">
    <property type="entry name" value="UBCc_UBE2J"/>
    <property type="match status" value="1"/>
</dbReference>
<dbReference type="SMART" id="SM00212">
    <property type="entry name" value="UBCc"/>
    <property type="match status" value="1"/>
</dbReference>
<feature type="region of interest" description="Disordered" evidence="1">
    <location>
        <begin position="185"/>
        <end position="211"/>
    </location>
</feature>
<feature type="compositionally biased region" description="Polar residues" evidence="1">
    <location>
        <begin position="307"/>
        <end position="324"/>
    </location>
</feature>
<dbReference type="PROSITE" id="PS50127">
    <property type="entry name" value="UBC_2"/>
    <property type="match status" value="1"/>
</dbReference>
<sequence length="473" mass="51265">MTTFNTKSPAVKRLMREAQELSQPTELYYAQPLEDNLFEWHFTIRGPEGSEFEGGVYHGRISLPTEYPMKPPNIMLLTPNGRFEQYRQICLSISGYHPETWRPSWSIRTALLAIIGFMPTSGAGAIGSMNLPADERRKLAASSRNYVCEICGPTKDLVLPVTSASSCTAKEAQQVAAQFVLTDPDAPKESATRPQESNCQAGNTEPKENTAPQKFADGVPAQMNAFGGMPQPAYWLCYPVYLPTDASISSNTSGCSSTITKAGSGGRSKTAPLSFEDWLKKVRESATAPDDSRLNVSPGGARKSSSDKANLSTNQVQVSATSSPAPDDQRPARSQASSPTTIALDDALPVVTGEGGNTALVQESSVPVEMTKKLPPQPEPQHARESITQSPRVIPIPSQESTKEAAQRILKEAAERHRRRAAVMQDRFEGGTRLFSPSIPRQIQAAQLAAFTVAFLLIALLLRRLMLMSTAGV</sequence>
<evidence type="ECO:0000313" key="4">
    <source>
        <dbReference type="WBParaSite" id="MCU_006946-RB"/>
    </source>
</evidence>
<feature type="compositionally biased region" description="Low complexity" evidence="1">
    <location>
        <begin position="248"/>
        <end position="260"/>
    </location>
</feature>
<dbReference type="FunFam" id="3.10.110.10:FF:000086">
    <property type="entry name" value="Ubiquitin-conjugating enzyme E2 J1"/>
    <property type="match status" value="1"/>
</dbReference>
<name>A0A5K3FBX0_MESCO</name>